<dbReference type="AlphaFoldDB" id="A0A1H2FJK6"/>
<dbReference type="STRING" id="1434072.SAMN05216210_1609"/>
<feature type="signal peptide" evidence="2">
    <location>
        <begin position="1"/>
        <end position="27"/>
    </location>
</feature>
<proteinExistence type="predicted"/>
<evidence type="ECO:0000313" key="3">
    <source>
        <dbReference type="EMBL" id="SDU07521.1"/>
    </source>
</evidence>
<reference evidence="4" key="1">
    <citation type="submission" date="2016-10" db="EMBL/GenBank/DDBJ databases">
        <authorList>
            <person name="Varghese N."/>
            <person name="Submissions S."/>
        </authorList>
    </citation>
    <scope>NUCLEOTIDE SEQUENCE [LARGE SCALE GENOMIC DNA]</scope>
    <source>
        <strain evidence="4">CECT 8338</strain>
    </source>
</reference>
<evidence type="ECO:0000256" key="2">
    <source>
        <dbReference type="SAM" id="SignalP"/>
    </source>
</evidence>
<dbReference type="RefSeq" id="WP_092385815.1">
    <property type="nucleotide sequence ID" value="NZ_LT629787.1"/>
</dbReference>
<feature type="region of interest" description="Disordered" evidence="1">
    <location>
        <begin position="383"/>
        <end position="448"/>
    </location>
</feature>
<organism evidence="3 4">
    <name type="scientific">Halopseudomonas salegens</name>
    <dbReference type="NCBI Taxonomy" id="1434072"/>
    <lineage>
        <taxon>Bacteria</taxon>
        <taxon>Pseudomonadati</taxon>
        <taxon>Pseudomonadota</taxon>
        <taxon>Gammaproteobacteria</taxon>
        <taxon>Pseudomonadales</taxon>
        <taxon>Pseudomonadaceae</taxon>
        <taxon>Halopseudomonas</taxon>
    </lineage>
</organism>
<keyword evidence="4" id="KW-1185">Reference proteome</keyword>
<sequence length="448" mass="48353">MKVLDTSGGMRVLAALALTMTAGAASANLYPEYISGVSLSVEKGIYTHSVELENIAASKQLQAMQLQPDKTHVDVDFTGLVSCAASNNVGFDHARAYFGPISLFLDSVQSPQTLFDAVYHPSFTSGKGNKRVTEAGNQQSFSIPLSQIKQGHPAIRFNPQEELNKELQQHLGQGGSAIDFYRQDHYITVSRTVSLAGWCKNTSSNTSRPAFASTSIDMTVIYKGDPDLIAPVQLSGQLAGTEMPGHIGHDLPLMLNSASFQPNMPHYIGRCVPETDPVIRINYSGNGKGHIRFRVEDNSNPVHSSGEIVYDSTTNMHAHHDFSYPLTAKLNQGYNAGWDTLNQTFTHPLSIKASVRDADSNTWSEWKAYGSANWNHRCVPQVAVQPGGGAGGFQADQPPGPAPASPSRVRPQAATPELDKIQPAPASEPSAPARIRAVEQEPAALPKR</sequence>
<feature type="compositionally biased region" description="Low complexity" evidence="1">
    <location>
        <begin position="423"/>
        <end position="433"/>
    </location>
</feature>
<keyword evidence="2" id="KW-0732">Signal</keyword>
<feature type="chain" id="PRO_5009273985" evidence="2">
    <location>
        <begin position="28"/>
        <end position="448"/>
    </location>
</feature>
<evidence type="ECO:0000256" key="1">
    <source>
        <dbReference type="SAM" id="MobiDB-lite"/>
    </source>
</evidence>
<accession>A0A1H2FJK6</accession>
<dbReference type="Proteomes" id="UP000243924">
    <property type="component" value="Chromosome I"/>
</dbReference>
<dbReference type="OrthoDB" id="8477232at2"/>
<evidence type="ECO:0000313" key="4">
    <source>
        <dbReference type="Proteomes" id="UP000243924"/>
    </source>
</evidence>
<protein>
    <submittedName>
        <fullName evidence="3">Uncharacterized protein</fullName>
    </submittedName>
</protein>
<feature type="compositionally biased region" description="Low complexity" evidence="1">
    <location>
        <begin position="405"/>
        <end position="414"/>
    </location>
</feature>
<name>A0A1H2FJK6_9GAMM</name>
<gene>
    <name evidence="3" type="ORF">SAMN05216210_1609</name>
</gene>
<dbReference type="EMBL" id="LT629787">
    <property type="protein sequence ID" value="SDU07521.1"/>
    <property type="molecule type" value="Genomic_DNA"/>
</dbReference>